<accession>A0A087TKQ8</accession>
<gene>
    <name evidence="1" type="ORF">X975_17738</name>
</gene>
<sequence>MQNGLSDDTCISDWFYETMETMVAEEQEKSDPRSWNHCSGKDNPADLVNRGVQLSVCWKVIVGGVVHIG</sequence>
<keyword evidence="2" id="KW-1185">Reference proteome</keyword>
<dbReference type="EMBL" id="KK115671">
    <property type="protein sequence ID" value="KFM65697.1"/>
    <property type="molecule type" value="Genomic_DNA"/>
</dbReference>
<reference evidence="1 2" key="1">
    <citation type="submission" date="2013-11" db="EMBL/GenBank/DDBJ databases">
        <title>Genome sequencing of Stegodyphus mimosarum.</title>
        <authorList>
            <person name="Bechsgaard J."/>
        </authorList>
    </citation>
    <scope>NUCLEOTIDE SEQUENCE [LARGE SCALE GENOMIC DNA]</scope>
</reference>
<feature type="non-terminal residue" evidence="1">
    <location>
        <position position="69"/>
    </location>
</feature>
<dbReference type="AlphaFoldDB" id="A0A087TKQ8"/>
<proteinExistence type="predicted"/>
<evidence type="ECO:0000313" key="2">
    <source>
        <dbReference type="Proteomes" id="UP000054359"/>
    </source>
</evidence>
<protein>
    <submittedName>
        <fullName evidence="1">Uncharacterized protein</fullName>
    </submittedName>
</protein>
<evidence type="ECO:0000313" key="1">
    <source>
        <dbReference type="EMBL" id="KFM65697.1"/>
    </source>
</evidence>
<name>A0A087TKQ8_STEMI</name>
<dbReference type="OrthoDB" id="6435410at2759"/>
<organism evidence="1 2">
    <name type="scientific">Stegodyphus mimosarum</name>
    <name type="common">African social velvet spider</name>
    <dbReference type="NCBI Taxonomy" id="407821"/>
    <lineage>
        <taxon>Eukaryota</taxon>
        <taxon>Metazoa</taxon>
        <taxon>Ecdysozoa</taxon>
        <taxon>Arthropoda</taxon>
        <taxon>Chelicerata</taxon>
        <taxon>Arachnida</taxon>
        <taxon>Araneae</taxon>
        <taxon>Araneomorphae</taxon>
        <taxon>Entelegynae</taxon>
        <taxon>Eresoidea</taxon>
        <taxon>Eresidae</taxon>
        <taxon>Stegodyphus</taxon>
    </lineage>
</organism>
<dbReference type="Proteomes" id="UP000054359">
    <property type="component" value="Unassembled WGS sequence"/>
</dbReference>